<comment type="caution">
    <text evidence="2">The sequence shown here is derived from an EMBL/GenBank/DDBJ whole genome shotgun (WGS) entry which is preliminary data.</text>
</comment>
<evidence type="ECO:0000313" key="3">
    <source>
        <dbReference type="Proteomes" id="UP001323405"/>
    </source>
</evidence>
<protein>
    <submittedName>
        <fullName evidence="2">Uncharacterized protein</fullName>
    </submittedName>
</protein>
<sequence length="231" mass="25879">MLLGLTPTGVALWRTFETRRSSAEWYLSRYYEYLNVLEPSEPIEDLGGFPFLMTSCTSISYTSAVHVDAAIDAAVSGTHQSQHLTGLRVCADRVARDVFMMQKILAYIQEVRSSSNAPKQLAIPGIAAAGSLTNIAVPAWLFPAEIAIWVALLSIGVAVLTGIVGYALWPRDLNKHYESKQARIQLLRRAVEEQYDVVEINKQQTLLRPKTFAHLKSDLMYHWPKEDEPES</sequence>
<evidence type="ECO:0000256" key="1">
    <source>
        <dbReference type="SAM" id="Phobius"/>
    </source>
</evidence>
<accession>A0ABR0GCS8</accession>
<gene>
    <name evidence="2" type="ORF">QC762_0083780</name>
</gene>
<keyword evidence="3" id="KW-1185">Reference proteome</keyword>
<reference evidence="2 3" key="1">
    <citation type="journal article" date="2023" name="bioRxiv">
        <title>High-quality genome assemblies of four members of thePodospora anserinaspecies complex.</title>
        <authorList>
            <person name="Ament-Velasquez S.L."/>
            <person name="Vogan A.A."/>
            <person name="Wallerman O."/>
            <person name="Hartmann F."/>
            <person name="Gautier V."/>
            <person name="Silar P."/>
            <person name="Giraud T."/>
            <person name="Johannesson H."/>
        </authorList>
    </citation>
    <scope>NUCLEOTIDE SEQUENCE [LARGE SCALE GENOMIC DNA]</scope>
    <source>
        <strain evidence="2 3">CBS 415.72m</strain>
    </source>
</reference>
<name>A0ABR0GCS8_9PEZI</name>
<dbReference type="Proteomes" id="UP001323405">
    <property type="component" value="Unassembled WGS sequence"/>
</dbReference>
<keyword evidence="1" id="KW-0812">Transmembrane</keyword>
<dbReference type="GeneID" id="87903699"/>
<feature type="transmembrane region" description="Helical" evidence="1">
    <location>
        <begin position="146"/>
        <end position="169"/>
    </location>
</feature>
<organism evidence="2 3">
    <name type="scientific">Podospora pseudocomata</name>
    <dbReference type="NCBI Taxonomy" id="2093779"/>
    <lineage>
        <taxon>Eukaryota</taxon>
        <taxon>Fungi</taxon>
        <taxon>Dikarya</taxon>
        <taxon>Ascomycota</taxon>
        <taxon>Pezizomycotina</taxon>
        <taxon>Sordariomycetes</taxon>
        <taxon>Sordariomycetidae</taxon>
        <taxon>Sordariales</taxon>
        <taxon>Podosporaceae</taxon>
        <taxon>Podospora</taxon>
    </lineage>
</organism>
<dbReference type="RefSeq" id="XP_062742431.1">
    <property type="nucleotide sequence ID" value="XM_062883958.1"/>
</dbReference>
<keyword evidence="1" id="KW-1133">Transmembrane helix</keyword>
<evidence type="ECO:0000313" key="2">
    <source>
        <dbReference type="EMBL" id="KAK4653456.1"/>
    </source>
</evidence>
<keyword evidence="1" id="KW-0472">Membrane</keyword>
<dbReference type="EMBL" id="JAFFHA010000007">
    <property type="protein sequence ID" value="KAK4653456.1"/>
    <property type="molecule type" value="Genomic_DNA"/>
</dbReference>
<proteinExistence type="predicted"/>